<name>A0AAV8QE20_ENSVE</name>
<keyword evidence="4" id="KW-1185">Reference proteome</keyword>
<proteinExistence type="predicted"/>
<organism evidence="3 4">
    <name type="scientific">Ensete ventricosum</name>
    <name type="common">Abyssinian banana</name>
    <name type="synonym">Musa ensete</name>
    <dbReference type="NCBI Taxonomy" id="4639"/>
    <lineage>
        <taxon>Eukaryota</taxon>
        <taxon>Viridiplantae</taxon>
        <taxon>Streptophyta</taxon>
        <taxon>Embryophyta</taxon>
        <taxon>Tracheophyta</taxon>
        <taxon>Spermatophyta</taxon>
        <taxon>Magnoliopsida</taxon>
        <taxon>Liliopsida</taxon>
        <taxon>Zingiberales</taxon>
        <taxon>Musaceae</taxon>
        <taxon>Ensete</taxon>
    </lineage>
</organism>
<evidence type="ECO:0000313" key="3">
    <source>
        <dbReference type="EMBL" id="KAJ8467856.1"/>
    </source>
</evidence>
<reference evidence="3 4" key="1">
    <citation type="submission" date="2022-12" db="EMBL/GenBank/DDBJ databases">
        <title>Chromosome-scale assembly of the Ensete ventricosum genome.</title>
        <authorList>
            <person name="Dussert Y."/>
            <person name="Stocks J."/>
            <person name="Wendawek A."/>
            <person name="Woldeyes F."/>
            <person name="Nichols R.A."/>
            <person name="Borrell J.S."/>
        </authorList>
    </citation>
    <scope>NUCLEOTIDE SEQUENCE [LARGE SCALE GENOMIC DNA]</scope>
    <source>
        <strain evidence="4">cv. Maze</strain>
        <tissue evidence="3">Seeds</tissue>
    </source>
</reference>
<feature type="compositionally biased region" description="Basic and acidic residues" evidence="1">
    <location>
        <begin position="9"/>
        <end position="18"/>
    </location>
</feature>
<evidence type="ECO:0000256" key="1">
    <source>
        <dbReference type="SAM" id="MobiDB-lite"/>
    </source>
</evidence>
<accession>A0AAV8QE20</accession>
<evidence type="ECO:0000256" key="2">
    <source>
        <dbReference type="SAM" id="Phobius"/>
    </source>
</evidence>
<feature type="transmembrane region" description="Helical" evidence="2">
    <location>
        <begin position="113"/>
        <end position="130"/>
    </location>
</feature>
<evidence type="ECO:0000313" key="4">
    <source>
        <dbReference type="Proteomes" id="UP001222027"/>
    </source>
</evidence>
<feature type="region of interest" description="Disordered" evidence="1">
    <location>
        <begin position="155"/>
        <end position="191"/>
    </location>
</feature>
<comment type="caution">
    <text evidence="3">The sequence shown here is derived from an EMBL/GenBank/DDBJ whole genome shotgun (WGS) entry which is preliminary data.</text>
</comment>
<feature type="compositionally biased region" description="Gly residues" evidence="1">
    <location>
        <begin position="182"/>
        <end position="191"/>
    </location>
</feature>
<gene>
    <name evidence="3" type="ORF">OPV22_030408</name>
</gene>
<keyword evidence="2" id="KW-0472">Membrane</keyword>
<dbReference type="AlphaFoldDB" id="A0AAV8QE20"/>
<feature type="transmembrane region" description="Helical" evidence="2">
    <location>
        <begin position="83"/>
        <end position="101"/>
    </location>
</feature>
<keyword evidence="2" id="KW-1133">Transmembrane helix</keyword>
<protein>
    <submittedName>
        <fullName evidence="3">Uncharacterized protein</fullName>
    </submittedName>
</protein>
<dbReference type="Proteomes" id="UP001222027">
    <property type="component" value="Unassembled WGS sequence"/>
</dbReference>
<feature type="region of interest" description="Disordered" evidence="1">
    <location>
        <begin position="1"/>
        <end position="32"/>
    </location>
</feature>
<sequence>MSVSKAASHVREAADGRGRRIGGPQQPGPNQEHPTFFFDIRKISGFRVLLKAQCEMGNGVGVAHRGIASFPVKGHCLTPVASLWYFLNASNLLGYSLLVLMKLQEKSRMKSRSIWLLLVFSMVICISATHKMTFMEMENVKSTLGYSGSGIDNHHSIPREQYNSRGSGNTGQQPSYGDEGNNQGGGSGGVN</sequence>
<dbReference type="EMBL" id="JAQQAF010000008">
    <property type="protein sequence ID" value="KAJ8467856.1"/>
    <property type="molecule type" value="Genomic_DNA"/>
</dbReference>
<keyword evidence="2" id="KW-0812">Transmembrane</keyword>
<feature type="compositionally biased region" description="Polar residues" evidence="1">
    <location>
        <begin position="161"/>
        <end position="175"/>
    </location>
</feature>
<feature type="compositionally biased region" description="Low complexity" evidence="1">
    <location>
        <begin position="22"/>
        <end position="31"/>
    </location>
</feature>